<dbReference type="SUPFAM" id="SSF51430">
    <property type="entry name" value="NAD(P)-linked oxidoreductase"/>
    <property type="match status" value="1"/>
</dbReference>
<feature type="domain" description="NADP-dependent oxidoreductase" evidence="2">
    <location>
        <begin position="62"/>
        <end position="359"/>
    </location>
</feature>
<dbReference type="PRINTS" id="PR00069">
    <property type="entry name" value="ALDKETRDTASE"/>
</dbReference>
<organism evidence="3 4">
    <name type="scientific">Dunaliella salina</name>
    <name type="common">Green alga</name>
    <name type="synonym">Protococcus salinus</name>
    <dbReference type="NCBI Taxonomy" id="3046"/>
    <lineage>
        <taxon>Eukaryota</taxon>
        <taxon>Viridiplantae</taxon>
        <taxon>Chlorophyta</taxon>
        <taxon>core chlorophytes</taxon>
        <taxon>Chlorophyceae</taxon>
        <taxon>CS clade</taxon>
        <taxon>Chlamydomonadales</taxon>
        <taxon>Dunaliellaceae</taxon>
        <taxon>Dunaliella</taxon>
    </lineage>
</organism>
<dbReference type="CDD" id="cd19093">
    <property type="entry name" value="AKR_AtPLR-like"/>
    <property type="match status" value="1"/>
</dbReference>
<dbReference type="InterPro" id="IPR036812">
    <property type="entry name" value="NAD(P)_OxRdtase_dom_sf"/>
</dbReference>
<reference evidence="3" key="1">
    <citation type="submission" date="2017-08" db="EMBL/GenBank/DDBJ databases">
        <authorList>
            <person name="Polle J.E."/>
            <person name="Barry K."/>
            <person name="Cushman J."/>
            <person name="Schmutz J."/>
            <person name="Tran D."/>
            <person name="Hathwaick L.T."/>
            <person name="Yim W.C."/>
            <person name="Jenkins J."/>
            <person name="Mckie-Krisberg Z.M."/>
            <person name="Prochnik S."/>
            <person name="Lindquist E."/>
            <person name="Dockter R.B."/>
            <person name="Adam C."/>
            <person name="Molina H."/>
            <person name="Bunkerborg J."/>
            <person name="Jin E."/>
            <person name="Buchheim M."/>
            <person name="Magnuson J."/>
        </authorList>
    </citation>
    <scope>NUCLEOTIDE SEQUENCE</scope>
    <source>
        <strain evidence="3">CCAP 19/18</strain>
    </source>
</reference>
<proteinExistence type="predicted"/>
<evidence type="ECO:0000313" key="3">
    <source>
        <dbReference type="EMBL" id="KAF5829492.1"/>
    </source>
</evidence>
<dbReference type="Pfam" id="PF00248">
    <property type="entry name" value="Aldo_ket_red"/>
    <property type="match status" value="1"/>
</dbReference>
<keyword evidence="1" id="KW-0560">Oxidoreductase</keyword>
<protein>
    <submittedName>
        <fullName evidence="3">NADP-dependent oxidoreductase domain-containing protein</fullName>
    </submittedName>
</protein>
<evidence type="ECO:0000259" key="2">
    <source>
        <dbReference type="Pfam" id="PF00248"/>
    </source>
</evidence>
<accession>A0ABQ7G4G1</accession>
<dbReference type="PANTHER" id="PTHR43625">
    <property type="entry name" value="AFLATOXIN B1 ALDEHYDE REDUCTASE"/>
    <property type="match status" value="1"/>
</dbReference>
<dbReference type="InterPro" id="IPR050791">
    <property type="entry name" value="Aldo-Keto_reductase"/>
</dbReference>
<comment type="caution">
    <text evidence="3">The sequence shown here is derived from an EMBL/GenBank/DDBJ whole genome shotgun (WGS) entry which is preliminary data.</text>
</comment>
<dbReference type="InterPro" id="IPR020471">
    <property type="entry name" value="AKR"/>
</dbReference>
<dbReference type="InterPro" id="IPR023210">
    <property type="entry name" value="NADP_OxRdtase_dom"/>
</dbReference>
<evidence type="ECO:0000256" key="1">
    <source>
        <dbReference type="ARBA" id="ARBA00023002"/>
    </source>
</evidence>
<evidence type="ECO:0000313" key="4">
    <source>
        <dbReference type="Proteomes" id="UP000815325"/>
    </source>
</evidence>
<dbReference type="Proteomes" id="UP000815325">
    <property type="component" value="Unassembled WGS sequence"/>
</dbReference>
<gene>
    <name evidence="3" type="ORF">DUNSADRAFT_16001</name>
</gene>
<name>A0ABQ7G4G1_DUNSA</name>
<keyword evidence="4" id="KW-1185">Reference proteome</keyword>
<sequence>MNMLSSSVPHAAGKQAFSRNGANNIQRLSPIARTASIPASSDKLAPSEIVELGKSGVKVPCVGLGAWSWGDRSGYWGYEKEYGKSQSRDAWDAALKSGLTFIDTAEVYGFGKSEEFIGDFLQETGTKEPTDVQIATKFAPLPWRLSSKSVPIALKASLERMRLPRTTLYMQHWPGFFINAFSNDAYIEGLAACKQQDLCEAVGVSNFNAERTRKAAARLGQSGIPLASNQVQYSLLYRAPETNGVLEACREGGTTLVAYSPLCQGLLTGKYTVGGPRPFGPRSALFSDQRRREVEPLLSLLHAIGKERQKTPAQISINWCVCKGTLPIPGAKDAQQMEDIAGAIGWRLSDGEMAELDKVSSSIPASTGAPFEKW</sequence>
<dbReference type="PANTHER" id="PTHR43625:SF88">
    <property type="entry name" value="OS07G0143000 PROTEIN"/>
    <property type="match status" value="1"/>
</dbReference>
<dbReference type="Gene3D" id="3.20.20.100">
    <property type="entry name" value="NADP-dependent oxidoreductase domain"/>
    <property type="match status" value="1"/>
</dbReference>
<dbReference type="EMBL" id="MU070153">
    <property type="protein sequence ID" value="KAF5829492.1"/>
    <property type="molecule type" value="Genomic_DNA"/>
</dbReference>